<feature type="domain" description="BD-FAE-like" evidence="3">
    <location>
        <begin position="70"/>
        <end position="227"/>
    </location>
</feature>
<evidence type="ECO:0000259" key="3">
    <source>
        <dbReference type="Pfam" id="PF20434"/>
    </source>
</evidence>
<evidence type="ECO:0000313" key="4">
    <source>
        <dbReference type="EMBL" id="MEO3690812.1"/>
    </source>
</evidence>
<proteinExistence type="predicted"/>
<dbReference type="InterPro" id="IPR050300">
    <property type="entry name" value="GDXG_lipolytic_enzyme"/>
</dbReference>
<dbReference type="GO" id="GO:0016787">
    <property type="term" value="F:hydrolase activity"/>
    <property type="evidence" value="ECO:0007669"/>
    <property type="project" value="UniProtKB-KW"/>
</dbReference>
<dbReference type="SUPFAM" id="SSF53474">
    <property type="entry name" value="alpha/beta-Hydrolases"/>
    <property type="match status" value="1"/>
</dbReference>
<comment type="caution">
    <text evidence="4">The sequence shown here is derived from an EMBL/GenBank/DDBJ whole genome shotgun (WGS) entry which is preliminary data.</text>
</comment>
<evidence type="ECO:0000313" key="5">
    <source>
        <dbReference type="Proteomes" id="UP001495147"/>
    </source>
</evidence>
<feature type="signal peptide" evidence="2">
    <location>
        <begin position="1"/>
        <end position="26"/>
    </location>
</feature>
<name>A0ABV0FZD5_9BURK</name>
<sequence length="316" mass="34043">MKHPLATLSLTLAALLAGLFCTASHAEEDRAAPRRYLNTVFPDYVRHGDIVFAENLNNLDGKVEKLTLRVFEPKGDTATKRTLLVLTPGGGFVQTGATWMDDFGEELARAGYVVAINRYRLSSDINSPEKFFDALFKAMSDQKAAIRYFIKDAAGPNRFKIDVDNIFIGGHSAGSITSMFTGYLDARNTVPAPGVAALKSNGGLDGNSGNETLKYKLRGVINLSGLVPNLDMLDAGEPALLSIHGDKDDVVALGSSPAGLHGSQPIHERAKSVGLSSQLQIVVGGDHIDPADPKRCPECLPLMKRFMFTTMQQPAK</sequence>
<dbReference type="EMBL" id="JBDPZD010000001">
    <property type="protein sequence ID" value="MEO3690812.1"/>
    <property type="molecule type" value="Genomic_DNA"/>
</dbReference>
<dbReference type="RefSeq" id="WP_347703632.1">
    <property type="nucleotide sequence ID" value="NZ_JBDPZD010000001.1"/>
</dbReference>
<dbReference type="InterPro" id="IPR029058">
    <property type="entry name" value="AB_hydrolase_fold"/>
</dbReference>
<dbReference type="Proteomes" id="UP001495147">
    <property type="component" value="Unassembled WGS sequence"/>
</dbReference>
<organism evidence="4 5">
    <name type="scientific">Roseateles paludis</name>
    <dbReference type="NCBI Taxonomy" id="3145238"/>
    <lineage>
        <taxon>Bacteria</taxon>
        <taxon>Pseudomonadati</taxon>
        <taxon>Pseudomonadota</taxon>
        <taxon>Betaproteobacteria</taxon>
        <taxon>Burkholderiales</taxon>
        <taxon>Sphaerotilaceae</taxon>
        <taxon>Roseateles</taxon>
    </lineage>
</organism>
<dbReference type="InterPro" id="IPR049492">
    <property type="entry name" value="BD-FAE-like_dom"/>
</dbReference>
<keyword evidence="1 4" id="KW-0378">Hydrolase</keyword>
<dbReference type="PANTHER" id="PTHR48081">
    <property type="entry name" value="AB HYDROLASE SUPERFAMILY PROTEIN C4A8.06C"/>
    <property type="match status" value="1"/>
</dbReference>
<reference evidence="4 5" key="1">
    <citation type="submission" date="2024-05" db="EMBL/GenBank/DDBJ databases">
        <title>Roseateles sp. DJS-2-20 16S ribosomal RNA gene Genome sequencing and assembly.</title>
        <authorList>
            <person name="Woo H."/>
        </authorList>
    </citation>
    <scope>NUCLEOTIDE SEQUENCE [LARGE SCALE GENOMIC DNA]</scope>
    <source>
        <strain evidence="4 5">DJS-2-20</strain>
    </source>
</reference>
<gene>
    <name evidence="4" type="ORF">ABDJ85_04975</name>
</gene>
<keyword evidence="5" id="KW-1185">Reference proteome</keyword>
<feature type="chain" id="PRO_5047025247" evidence="2">
    <location>
        <begin position="27"/>
        <end position="316"/>
    </location>
</feature>
<evidence type="ECO:0000256" key="1">
    <source>
        <dbReference type="ARBA" id="ARBA00022801"/>
    </source>
</evidence>
<keyword evidence="2" id="KW-0732">Signal</keyword>
<accession>A0ABV0FZD5</accession>
<dbReference type="Gene3D" id="3.40.50.1820">
    <property type="entry name" value="alpha/beta hydrolase"/>
    <property type="match status" value="1"/>
</dbReference>
<evidence type="ECO:0000256" key="2">
    <source>
        <dbReference type="SAM" id="SignalP"/>
    </source>
</evidence>
<protein>
    <submittedName>
        <fullName evidence="4">Alpha/beta hydrolase</fullName>
    </submittedName>
</protein>
<dbReference type="Pfam" id="PF20434">
    <property type="entry name" value="BD-FAE"/>
    <property type="match status" value="1"/>
</dbReference>